<keyword evidence="2" id="KW-0472">Membrane</keyword>
<feature type="compositionally biased region" description="Low complexity" evidence="1">
    <location>
        <begin position="37"/>
        <end position="70"/>
    </location>
</feature>
<keyword evidence="2" id="KW-0812">Transmembrane</keyword>
<proteinExistence type="predicted"/>
<keyword evidence="2" id="KW-1133">Transmembrane helix</keyword>
<feature type="transmembrane region" description="Helical" evidence="2">
    <location>
        <begin position="766"/>
        <end position="787"/>
    </location>
</feature>
<evidence type="ECO:0000256" key="1">
    <source>
        <dbReference type="SAM" id="MobiDB-lite"/>
    </source>
</evidence>
<dbReference type="EMBL" id="CP097330">
    <property type="protein sequence ID" value="URF05706.1"/>
    <property type="molecule type" value="Genomic_DNA"/>
</dbReference>
<evidence type="ECO:0000256" key="2">
    <source>
        <dbReference type="SAM" id="Phobius"/>
    </source>
</evidence>
<dbReference type="AlphaFoldDB" id="A0AAE9I7V6"/>
<feature type="region of interest" description="Disordered" evidence="1">
    <location>
        <begin position="240"/>
        <end position="264"/>
    </location>
</feature>
<accession>A0AAE9I7V6</accession>
<organism evidence="3 4">
    <name type="scientific">Cupriavidus campinensis</name>
    <dbReference type="NCBI Taxonomy" id="151783"/>
    <lineage>
        <taxon>Bacteria</taxon>
        <taxon>Pseudomonadati</taxon>
        <taxon>Pseudomonadota</taxon>
        <taxon>Betaproteobacteria</taxon>
        <taxon>Burkholderiales</taxon>
        <taxon>Burkholderiaceae</taxon>
        <taxon>Cupriavidus</taxon>
    </lineage>
</organism>
<dbReference type="InterPro" id="IPR013783">
    <property type="entry name" value="Ig-like_fold"/>
</dbReference>
<dbReference type="Gene3D" id="2.60.40.10">
    <property type="entry name" value="Immunoglobulins"/>
    <property type="match status" value="1"/>
</dbReference>
<sequence length="857" mass="90671">MRGGSLGARAGRPGVRRGLATAALLLLGNGLLWPAPAATPGAPAASQPSASAPTSTSTSTLAPASASAPAAIPPAPNPPALACPVQPGRAAPEACLGDPDPLGFEKTAVTALPAATVDVPYRYRFQAVGGEPPYAFSEVGSGLPAGLALDANGNVQGTATVRGRRTFTVELRDRWGQGVRQQFALNVAGPRSAAPKPASAPAAAPAIQTVPIDATQAPLRSPTSVDAWRLTDAVLEKIAPPAPPDVAEGDAEAVAPPPVPDADGLDELSEAGAAQLALLLQPLRNVEYPTRGLFAAALDARVCAHAAALTDRVALETRQTAPSADQWRQRCATAWQGPPPKVPPQLVEAPVKWQDLPATLMPPRVRAWLIEQAMQRHDAAVSTAPGWSGTGCNCLIAATSGKVYGVVPHWSDPAHGPKLDFSLYERLLAYAQPFDDDGNVTPLRPDAGQLAFLRAVHRYGSKLDVTVYRKDWQFLARLPEDQRRRVAEQVARQAMRMIDVPLSHYARRWEDRIPGLAADPYLGDGITLFLDAVPLPGDSRYAAFDDFRQRLIQTLIAEMRKGRRPYTLNLMLQAGDLVPALRTADDVAASAPAAAAQAAPVRAKAAAVPPATPPAGATWTFDQLLDTLVQAEDPRFEDGRIVTGNEGYVSRTNVTVRYVVALPEPTVQSKKTLREAVETTPELVGTNRAIVVRRIVPMVSAGGAEPRQMNDDLAYFNDNFGGIALWPQPVADAATGALLANGIRETILAGETREGALCNVVCDWRWAMRAAFWVGLTVALVSLALFVASCRVRALGRPYQLYLVVAGIVPAVIGGLLLRCDPDLAASQISGRLLAAVLVAVFAAMLLPLLKPRVPKP</sequence>
<protein>
    <submittedName>
        <fullName evidence="3">Ig domain-containing protein</fullName>
    </submittedName>
</protein>
<dbReference type="Pfam" id="PF05345">
    <property type="entry name" value="He_PIG"/>
    <property type="match status" value="1"/>
</dbReference>
<feature type="transmembrane region" description="Helical" evidence="2">
    <location>
        <begin position="829"/>
        <end position="850"/>
    </location>
</feature>
<feature type="transmembrane region" description="Helical" evidence="2">
    <location>
        <begin position="799"/>
        <end position="817"/>
    </location>
</feature>
<evidence type="ECO:0000313" key="3">
    <source>
        <dbReference type="EMBL" id="URF05706.1"/>
    </source>
</evidence>
<dbReference type="RefSeq" id="WP_250025287.1">
    <property type="nucleotide sequence ID" value="NZ_CP097330.1"/>
</dbReference>
<feature type="region of interest" description="Disordered" evidence="1">
    <location>
        <begin position="37"/>
        <end position="73"/>
    </location>
</feature>
<evidence type="ECO:0000313" key="4">
    <source>
        <dbReference type="Proteomes" id="UP001056132"/>
    </source>
</evidence>
<name>A0AAE9I7V6_9BURK</name>
<gene>
    <name evidence="3" type="ORF">M5D45_07895</name>
</gene>
<reference evidence="3" key="2">
    <citation type="submission" date="2022-05" db="EMBL/GenBank/DDBJ databases">
        <authorList>
            <person name="Kunte H.-J."/>
        </authorList>
    </citation>
    <scope>NUCLEOTIDE SEQUENCE</scope>
    <source>
        <strain evidence="3">G5</strain>
    </source>
</reference>
<dbReference type="KEGG" id="ccam:M5D45_07895"/>
<dbReference type="Proteomes" id="UP001056132">
    <property type="component" value="Chromosome 1"/>
</dbReference>
<reference evidence="3" key="1">
    <citation type="journal article" date="2022" name="Microbiol. Resour. Announc.">
        <title>Genome Sequence of Cupriavidus campinensis Strain G5, a Member of a Bacterial Consortium Capable of Polyethylene Degradation.</title>
        <authorList>
            <person name="Schneider B."/>
            <person name="Pfeiffer F."/>
            <person name="Dyall-Smith M."/>
            <person name="Kunte H.J."/>
        </authorList>
    </citation>
    <scope>NUCLEOTIDE SEQUENCE</scope>
    <source>
        <strain evidence="3">G5</strain>
    </source>
</reference>